<name>A0A926D019_9FIRM</name>
<sequence length="625" mass="69827">MISDAATAIFTAALGAILLFVIWSLRSQKMGLIHKLYLAMAISYGFWAGALICLRFTPPDDATWQFIWDACTNIGGPFTPVLCLCIALTFVKGWEKLPRKAYLLFVIPVLTNIVVWTNPWHHLQYEVFSTVRSEIIFGPYSVVSGVYCYFCLISSIVLLINFARKNPSRLYRLQCLLVCLGEFCPLVVSLIATLGTQMPISATPLSFVVTIVLHGIAIYQLHFLDIKPLATQQVLDWISDCYLILSDQGLVLDFNQPFAEVFASRYGIAENRYLKDCVKEEDISNKTALYNLMTAIESCRESLSMISYEQAVTLPREEGVQKNYYITDVTSLVVKGEIQGFVVIFKDITQLKKSMQQLQDSQTRMMEQERLAFLGQMMGGLAHNLKTPIMSISGCISAAEALVEECEESLDDPEVVAEDYREIYGEIRDWFQKVRESSAYMSDIITAIKGQAASVSADQESSFTVDELIKRTTLLMRHELFSGGCKLVSQYDPRQEITLHGDINNLIQVLNNLISNAVYAQKQTGGGDIVLGVSWDEEALRIFVKDRGPGISPNVRKRLFKEMVTSKGTMGTGLGLYISNAVVRGKFGGAMWQEDNPDGGSIFGMSIPRDRITIGTMQPREEVLG</sequence>
<reference evidence="12" key="1">
    <citation type="submission" date="2020-08" db="EMBL/GenBank/DDBJ databases">
        <title>Genome public.</title>
        <authorList>
            <person name="Liu C."/>
            <person name="Sun Q."/>
        </authorList>
    </citation>
    <scope>NUCLEOTIDE SEQUENCE</scope>
    <source>
        <strain evidence="12">NSJ-44</strain>
    </source>
</reference>
<dbReference type="PROSITE" id="PS50113">
    <property type="entry name" value="PAC"/>
    <property type="match status" value="1"/>
</dbReference>
<dbReference type="Pfam" id="PF02518">
    <property type="entry name" value="HATPase_c"/>
    <property type="match status" value="1"/>
</dbReference>
<dbReference type="Pfam" id="PF16927">
    <property type="entry name" value="HisKA_7TM"/>
    <property type="match status" value="1"/>
</dbReference>
<feature type="transmembrane region" description="Helical" evidence="9">
    <location>
        <begin position="140"/>
        <end position="163"/>
    </location>
</feature>
<keyword evidence="3" id="KW-0597">Phosphoprotein</keyword>
<evidence type="ECO:0000313" key="12">
    <source>
        <dbReference type="EMBL" id="MBC8529268.1"/>
    </source>
</evidence>
<dbReference type="EMBL" id="JACRSO010000003">
    <property type="protein sequence ID" value="MBC8529268.1"/>
    <property type="molecule type" value="Genomic_DNA"/>
</dbReference>
<dbReference type="Gene3D" id="3.30.565.10">
    <property type="entry name" value="Histidine kinase-like ATPase, C-terminal domain"/>
    <property type="match status" value="1"/>
</dbReference>
<dbReference type="InterPro" id="IPR036890">
    <property type="entry name" value="HATPase_C_sf"/>
</dbReference>
<comment type="caution">
    <text evidence="12">The sequence shown here is derived from an EMBL/GenBank/DDBJ whole genome shotgun (WGS) entry which is preliminary data.</text>
</comment>
<dbReference type="InterPro" id="IPR004358">
    <property type="entry name" value="Sig_transdc_His_kin-like_C"/>
</dbReference>
<dbReference type="AlphaFoldDB" id="A0A926D019"/>
<evidence type="ECO:0000259" key="10">
    <source>
        <dbReference type="PROSITE" id="PS50109"/>
    </source>
</evidence>
<dbReference type="Proteomes" id="UP000654279">
    <property type="component" value="Unassembled WGS sequence"/>
</dbReference>
<dbReference type="InterPro" id="IPR031621">
    <property type="entry name" value="HisKA_7TM"/>
</dbReference>
<feature type="transmembrane region" description="Helical" evidence="9">
    <location>
        <begin position="37"/>
        <end position="57"/>
    </location>
</feature>
<evidence type="ECO:0000256" key="3">
    <source>
        <dbReference type="ARBA" id="ARBA00022553"/>
    </source>
</evidence>
<dbReference type="GO" id="GO:0000155">
    <property type="term" value="F:phosphorelay sensor kinase activity"/>
    <property type="evidence" value="ECO:0007669"/>
    <property type="project" value="InterPro"/>
</dbReference>
<dbReference type="InterPro" id="IPR036097">
    <property type="entry name" value="HisK_dim/P_sf"/>
</dbReference>
<dbReference type="PROSITE" id="PS50109">
    <property type="entry name" value="HIS_KIN"/>
    <property type="match status" value="1"/>
</dbReference>
<keyword evidence="9" id="KW-0472">Membrane</keyword>
<dbReference type="EC" id="2.7.13.3" evidence="2"/>
<protein>
    <recommendedName>
        <fullName evidence="2">histidine kinase</fullName>
        <ecNumber evidence="2">2.7.13.3</ecNumber>
    </recommendedName>
</protein>
<feature type="domain" description="Histidine kinase" evidence="10">
    <location>
        <begin position="380"/>
        <end position="611"/>
    </location>
</feature>
<keyword evidence="7" id="KW-0067">ATP-binding</keyword>
<organism evidence="12 13">
    <name type="scientific">Luoshenia tenuis</name>
    <dbReference type="NCBI Taxonomy" id="2763654"/>
    <lineage>
        <taxon>Bacteria</taxon>
        <taxon>Bacillati</taxon>
        <taxon>Bacillota</taxon>
        <taxon>Clostridia</taxon>
        <taxon>Christensenellales</taxon>
        <taxon>Christensenellaceae</taxon>
        <taxon>Luoshenia</taxon>
    </lineage>
</organism>
<dbReference type="SUPFAM" id="SSF47384">
    <property type="entry name" value="Homodimeric domain of signal transducing histidine kinase"/>
    <property type="match status" value="1"/>
</dbReference>
<dbReference type="InterPro" id="IPR000700">
    <property type="entry name" value="PAS-assoc_C"/>
</dbReference>
<dbReference type="PANTHER" id="PTHR43065">
    <property type="entry name" value="SENSOR HISTIDINE KINASE"/>
    <property type="match status" value="1"/>
</dbReference>
<dbReference type="InterPro" id="IPR003594">
    <property type="entry name" value="HATPase_dom"/>
</dbReference>
<proteinExistence type="predicted"/>
<dbReference type="RefSeq" id="WP_249285143.1">
    <property type="nucleotide sequence ID" value="NZ_JACRSO010000003.1"/>
</dbReference>
<keyword evidence="6" id="KW-0418">Kinase</keyword>
<comment type="catalytic activity">
    <reaction evidence="1">
        <text>ATP + protein L-histidine = ADP + protein N-phospho-L-histidine.</text>
        <dbReference type="EC" id="2.7.13.3"/>
    </reaction>
</comment>
<evidence type="ECO:0000256" key="2">
    <source>
        <dbReference type="ARBA" id="ARBA00012438"/>
    </source>
</evidence>
<accession>A0A926D019</accession>
<evidence type="ECO:0000256" key="9">
    <source>
        <dbReference type="SAM" id="Phobius"/>
    </source>
</evidence>
<dbReference type="PANTHER" id="PTHR43065:SF10">
    <property type="entry name" value="PEROXIDE STRESS-ACTIVATED HISTIDINE KINASE MAK3"/>
    <property type="match status" value="1"/>
</dbReference>
<dbReference type="PRINTS" id="PR00344">
    <property type="entry name" value="BCTRLSENSOR"/>
</dbReference>
<keyword evidence="9" id="KW-0812">Transmembrane</keyword>
<evidence type="ECO:0000313" key="13">
    <source>
        <dbReference type="Proteomes" id="UP000654279"/>
    </source>
</evidence>
<keyword evidence="8" id="KW-0902">Two-component regulatory system</keyword>
<evidence type="ECO:0000259" key="11">
    <source>
        <dbReference type="PROSITE" id="PS50113"/>
    </source>
</evidence>
<feature type="transmembrane region" description="Helical" evidence="9">
    <location>
        <begin position="175"/>
        <end position="194"/>
    </location>
</feature>
<feature type="domain" description="PAC" evidence="11">
    <location>
        <begin position="308"/>
        <end position="360"/>
    </location>
</feature>
<evidence type="ECO:0000256" key="4">
    <source>
        <dbReference type="ARBA" id="ARBA00022679"/>
    </source>
</evidence>
<dbReference type="Gene3D" id="1.10.287.130">
    <property type="match status" value="1"/>
</dbReference>
<feature type="transmembrane region" description="Helical" evidence="9">
    <location>
        <begin position="101"/>
        <end position="120"/>
    </location>
</feature>
<dbReference type="Gene3D" id="3.30.450.20">
    <property type="entry name" value="PAS domain"/>
    <property type="match status" value="1"/>
</dbReference>
<dbReference type="GO" id="GO:0005524">
    <property type="term" value="F:ATP binding"/>
    <property type="evidence" value="ECO:0007669"/>
    <property type="project" value="UniProtKB-KW"/>
</dbReference>
<dbReference type="SMART" id="SM00387">
    <property type="entry name" value="HATPase_c"/>
    <property type="match status" value="1"/>
</dbReference>
<evidence type="ECO:0000256" key="5">
    <source>
        <dbReference type="ARBA" id="ARBA00022741"/>
    </source>
</evidence>
<keyword evidence="5" id="KW-0547">Nucleotide-binding</keyword>
<keyword evidence="9" id="KW-1133">Transmembrane helix</keyword>
<evidence type="ECO:0000256" key="6">
    <source>
        <dbReference type="ARBA" id="ARBA00022777"/>
    </source>
</evidence>
<dbReference type="InterPro" id="IPR005467">
    <property type="entry name" value="His_kinase_dom"/>
</dbReference>
<dbReference type="SUPFAM" id="SSF55874">
    <property type="entry name" value="ATPase domain of HSP90 chaperone/DNA topoisomerase II/histidine kinase"/>
    <property type="match status" value="1"/>
</dbReference>
<gene>
    <name evidence="12" type="ORF">H8699_07500</name>
</gene>
<evidence type="ECO:0000256" key="7">
    <source>
        <dbReference type="ARBA" id="ARBA00022840"/>
    </source>
</evidence>
<evidence type="ECO:0000256" key="1">
    <source>
        <dbReference type="ARBA" id="ARBA00000085"/>
    </source>
</evidence>
<feature type="transmembrane region" description="Helical" evidence="9">
    <location>
        <begin position="6"/>
        <end position="25"/>
    </location>
</feature>
<keyword evidence="4" id="KW-0808">Transferase</keyword>
<keyword evidence="13" id="KW-1185">Reference proteome</keyword>
<evidence type="ECO:0000256" key="8">
    <source>
        <dbReference type="ARBA" id="ARBA00023012"/>
    </source>
</evidence>
<feature type="transmembrane region" description="Helical" evidence="9">
    <location>
        <begin position="77"/>
        <end position="94"/>
    </location>
</feature>